<comment type="similarity">
    <text evidence="1">Belongs to the eukaryotic-type primase small subunit family.</text>
</comment>
<dbReference type="PANTHER" id="PTHR31399">
    <property type="entry name" value="DNA-DIRECTED PRIMASE / POLYMERASE PROTEIN"/>
    <property type="match status" value="1"/>
</dbReference>
<dbReference type="GO" id="GO:0031297">
    <property type="term" value="P:replication fork processing"/>
    <property type="evidence" value="ECO:0007669"/>
    <property type="project" value="TreeGrafter"/>
</dbReference>
<dbReference type="Proteomes" id="UP000243006">
    <property type="component" value="Unassembled WGS sequence"/>
</dbReference>
<name>A0A1Y3EFM4_9BILA</name>
<keyword evidence="3" id="KW-0808">Transferase</keyword>
<dbReference type="GO" id="GO:0005759">
    <property type="term" value="C:mitochondrial matrix"/>
    <property type="evidence" value="ECO:0007669"/>
    <property type="project" value="TreeGrafter"/>
</dbReference>
<evidence type="ECO:0000256" key="4">
    <source>
        <dbReference type="ARBA" id="ARBA00026139"/>
    </source>
</evidence>
<feature type="non-terminal residue" evidence="9">
    <location>
        <position position="125"/>
    </location>
</feature>
<dbReference type="InterPro" id="IPR044917">
    <property type="entry name" value="PRIMPOL"/>
</dbReference>
<protein>
    <recommendedName>
        <fullName evidence="4">DNA-directed primase/polymerase protein</fullName>
        <ecNumber evidence="6">2.7.7.102</ecNumber>
        <ecNumber evidence="2">2.7.7.7</ecNumber>
    </recommendedName>
</protein>
<evidence type="ECO:0000256" key="1">
    <source>
        <dbReference type="ARBA" id="ARBA00009762"/>
    </source>
</evidence>
<dbReference type="GO" id="GO:0003887">
    <property type="term" value="F:DNA-directed DNA polymerase activity"/>
    <property type="evidence" value="ECO:0007669"/>
    <property type="project" value="UniProtKB-KW"/>
</dbReference>
<comment type="catalytic activity">
    <reaction evidence="5">
        <text>ssDNA + n NTP = ssDNA/pppN(pN)n-1 hybrid + (n-1) diphosphate.</text>
        <dbReference type="EC" id="2.7.7.102"/>
    </reaction>
</comment>
<evidence type="ECO:0000256" key="6">
    <source>
        <dbReference type="ARBA" id="ARBA00044768"/>
    </source>
</evidence>
<dbReference type="EC" id="2.7.7.102" evidence="6"/>
<evidence type="ECO:0000256" key="3">
    <source>
        <dbReference type="ARBA" id="ARBA00022932"/>
    </source>
</evidence>
<gene>
    <name evidence="9" type="ORF">D917_09394</name>
</gene>
<dbReference type="EC" id="2.7.7.7" evidence="2"/>
<organism evidence="9 10">
    <name type="scientific">Trichinella nativa</name>
    <dbReference type="NCBI Taxonomy" id="6335"/>
    <lineage>
        <taxon>Eukaryota</taxon>
        <taxon>Metazoa</taxon>
        <taxon>Ecdysozoa</taxon>
        <taxon>Nematoda</taxon>
        <taxon>Enoplea</taxon>
        <taxon>Dorylaimia</taxon>
        <taxon>Trichinellida</taxon>
        <taxon>Trichinellidae</taxon>
        <taxon>Trichinella</taxon>
    </lineage>
</organism>
<reference evidence="9 10" key="1">
    <citation type="submission" date="2015-04" db="EMBL/GenBank/DDBJ databases">
        <title>Draft genome of the roundworm Trichinella nativa.</title>
        <authorList>
            <person name="Mitreva M."/>
        </authorList>
    </citation>
    <scope>NUCLEOTIDE SEQUENCE [LARGE SCALE GENOMIC DNA]</scope>
    <source>
        <strain evidence="9 10">ISS45</strain>
    </source>
</reference>
<keyword evidence="3" id="KW-0239">DNA-directed DNA polymerase</keyword>
<dbReference type="GO" id="GO:0003682">
    <property type="term" value="F:chromatin binding"/>
    <property type="evidence" value="ECO:0007669"/>
    <property type="project" value="TreeGrafter"/>
</dbReference>
<accession>A0A1Y3EFM4</accession>
<evidence type="ECO:0000256" key="2">
    <source>
        <dbReference type="ARBA" id="ARBA00012417"/>
    </source>
</evidence>
<evidence type="ECO:0000313" key="9">
    <source>
        <dbReference type="EMBL" id="OUC43953.1"/>
    </source>
</evidence>
<sequence>MSFPTISSSSFYGQRPKAPSNGLLQRIEDSVKKFKEHPLVSPRRCSLHDDKYCWKIFRRQNEALTYLKSCSSCRTFLISTVSHFWNVYKNLPEFGRHCYEVIREATRCRLYFDLEFYFNSNPSHN</sequence>
<dbReference type="EMBL" id="LVZM01013798">
    <property type="protein sequence ID" value="OUC43953.1"/>
    <property type="molecule type" value="Genomic_DNA"/>
</dbReference>
<dbReference type="GO" id="GO:0009411">
    <property type="term" value="P:response to UV"/>
    <property type="evidence" value="ECO:0007669"/>
    <property type="project" value="TreeGrafter"/>
</dbReference>
<evidence type="ECO:0000256" key="8">
    <source>
        <dbReference type="SAM" id="MobiDB-lite"/>
    </source>
</evidence>
<comment type="caution">
    <text evidence="9">The sequence shown here is derived from an EMBL/GenBank/DDBJ whole genome shotgun (WGS) entry which is preliminary data.</text>
</comment>
<dbReference type="GO" id="GO:0042276">
    <property type="term" value="P:error-prone translesion synthesis"/>
    <property type="evidence" value="ECO:0007669"/>
    <property type="project" value="InterPro"/>
</dbReference>
<evidence type="ECO:0000256" key="7">
    <source>
        <dbReference type="ARBA" id="ARBA00047303"/>
    </source>
</evidence>
<dbReference type="GO" id="GO:0006264">
    <property type="term" value="P:mitochondrial DNA replication"/>
    <property type="evidence" value="ECO:0007669"/>
    <property type="project" value="TreeGrafter"/>
</dbReference>
<dbReference type="PANTHER" id="PTHR31399:SF0">
    <property type="entry name" value="DNA-DIRECTED PRIMASE_POLYMERASE PROTEIN"/>
    <property type="match status" value="1"/>
</dbReference>
<dbReference type="AlphaFoldDB" id="A0A1Y3EFM4"/>
<feature type="compositionally biased region" description="Polar residues" evidence="8">
    <location>
        <begin position="1"/>
        <end position="12"/>
    </location>
</feature>
<evidence type="ECO:0000313" key="10">
    <source>
        <dbReference type="Proteomes" id="UP000243006"/>
    </source>
</evidence>
<proteinExistence type="inferred from homology"/>
<feature type="region of interest" description="Disordered" evidence="8">
    <location>
        <begin position="1"/>
        <end position="21"/>
    </location>
</feature>
<comment type="catalytic activity">
    <reaction evidence="7">
        <text>DNA(n) + a 2'-deoxyribonucleoside 5'-triphosphate = DNA(n+1) + diphosphate</text>
        <dbReference type="Rhea" id="RHEA:22508"/>
        <dbReference type="Rhea" id="RHEA-COMP:17339"/>
        <dbReference type="Rhea" id="RHEA-COMP:17340"/>
        <dbReference type="ChEBI" id="CHEBI:33019"/>
        <dbReference type="ChEBI" id="CHEBI:61560"/>
        <dbReference type="ChEBI" id="CHEBI:173112"/>
        <dbReference type="EC" id="2.7.7.7"/>
    </reaction>
    <physiologicalReaction direction="left-to-right" evidence="7">
        <dbReference type="Rhea" id="RHEA:22509"/>
    </physiologicalReaction>
</comment>
<evidence type="ECO:0000256" key="5">
    <source>
        <dbReference type="ARBA" id="ARBA00044677"/>
    </source>
</evidence>
<keyword evidence="3" id="KW-0548">Nucleotidyltransferase</keyword>
<dbReference type="GO" id="GO:0005634">
    <property type="term" value="C:nucleus"/>
    <property type="evidence" value="ECO:0007669"/>
    <property type="project" value="TreeGrafter"/>
</dbReference>